<evidence type="ECO:0000256" key="2">
    <source>
        <dbReference type="ARBA" id="ARBA00023295"/>
    </source>
</evidence>
<dbReference type="PROSITE" id="PS01095">
    <property type="entry name" value="GH18_1"/>
    <property type="match status" value="1"/>
</dbReference>
<dbReference type="SUPFAM" id="SSF51445">
    <property type="entry name" value="(Trans)glycosidases"/>
    <property type="match status" value="1"/>
</dbReference>
<dbReference type="Pfam" id="PF00704">
    <property type="entry name" value="Glyco_hydro_18"/>
    <property type="match status" value="1"/>
</dbReference>
<comment type="caution">
    <text evidence="4">The sequence shown here is derived from an EMBL/GenBank/DDBJ whole genome shotgun (WGS) entry which is preliminary data.</text>
</comment>
<dbReference type="PANTHER" id="PTHR11177:SF317">
    <property type="entry name" value="CHITINASE 12-RELATED"/>
    <property type="match status" value="1"/>
</dbReference>
<dbReference type="PANTHER" id="PTHR11177">
    <property type="entry name" value="CHITINASE"/>
    <property type="match status" value="1"/>
</dbReference>
<dbReference type="InterPro" id="IPR050314">
    <property type="entry name" value="Glycosyl_Hydrlase_18"/>
</dbReference>
<dbReference type="Gene3D" id="3.10.50.10">
    <property type="match status" value="1"/>
</dbReference>
<dbReference type="InterPro" id="IPR029070">
    <property type="entry name" value="Chitinase_insertion_sf"/>
</dbReference>
<dbReference type="InterPro" id="IPR001223">
    <property type="entry name" value="Glyco_hydro18_cat"/>
</dbReference>
<evidence type="ECO:0000313" key="4">
    <source>
        <dbReference type="EMBL" id="OIQ97953.1"/>
    </source>
</evidence>
<name>A0A1J5RQE7_9ZZZZ</name>
<dbReference type="Gene3D" id="3.20.20.80">
    <property type="entry name" value="Glycosidases"/>
    <property type="match status" value="2"/>
</dbReference>
<keyword evidence="1 4" id="KW-0378">Hydrolase</keyword>
<proteinExistence type="predicted"/>
<sequence>MNKKQIISILFICFCCTSSSIFSQKNKSSKQLTVFGYYGGRPTMIDSFQVEKLTHLCFSFAHLKGNKLAVTNLRDSLTLINCINQKKRNTNLKVIISMGGWTGCYTCSEIFSTDSSRKIFASSVKQLLDYFKVDGFDLDWEYPVIKGPPGHPYSLNDKEDFTALIKTLRDSLGKEKEISFAAGGFTKYIDESIEWKKISPLVDRINLMTYDLITGYDTVTGHHTALYSTKHQKESCDNAVKMLIKKGVPKNKLLIGAAFYARIWENVSNTNDGLYQHGKFLKGVSYRNFAVAFSSDSGYVYHFDKRVVAPTFYNAQKKWFVTFDDSVSIVAKTKYALKKHLNGIMFWQLADDSFTNGLLNIIDETKNKSLRN</sequence>
<dbReference type="EMBL" id="MLJW01000125">
    <property type="protein sequence ID" value="OIQ97953.1"/>
    <property type="molecule type" value="Genomic_DNA"/>
</dbReference>
<dbReference type="SUPFAM" id="SSF54556">
    <property type="entry name" value="Chitinase insertion domain"/>
    <property type="match status" value="1"/>
</dbReference>
<dbReference type="SMART" id="SM00636">
    <property type="entry name" value="Glyco_18"/>
    <property type="match status" value="1"/>
</dbReference>
<dbReference type="InterPro" id="IPR017853">
    <property type="entry name" value="GH"/>
</dbReference>
<feature type="domain" description="GH18" evidence="3">
    <location>
        <begin position="32"/>
        <end position="372"/>
    </location>
</feature>
<dbReference type="PROSITE" id="PS51910">
    <property type="entry name" value="GH18_2"/>
    <property type="match status" value="1"/>
</dbReference>
<dbReference type="CDD" id="cd06548">
    <property type="entry name" value="GH18_chitinase"/>
    <property type="match status" value="1"/>
</dbReference>
<dbReference type="InterPro" id="IPR011583">
    <property type="entry name" value="Chitinase_II/V-like_cat"/>
</dbReference>
<dbReference type="EC" id="3.2.1.14" evidence="4"/>
<protein>
    <submittedName>
        <fullName evidence="4">Chitinase A1</fullName>
        <ecNumber evidence="4">3.2.1.14</ecNumber>
    </submittedName>
</protein>
<dbReference type="AlphaFoldDB" id="A0A1J5RQE7"/>
<dbReference type="InterPro" id="IPR001579">
    <property type="entry name" value="Glyco_hydro_18_chit_AS"/>
</dbReference>
<evidence type="ECO:0000259" key="3">
    <source>
        <dbReference type="PROSITE" id="PS51910"/>
    </source>
</evidence>
<dbReference type="GO" id="GO:0008843">
    <property type="term" value="F:endochitinase activity"/>
    <property type="evidence" value="ECO:0007669"/>
    <property type="project" value="UniProtKB-EC"/>
</dbReference>
<gene>
    <name evidence="4" type="primary">chiA1</name>
    <name evidence="4" type="ORF">GALL_200020</name>
</gene>
<evidence type="ECO:0000256" key="1">
    <source>
        <dbReference type="ARBA" id="ARBA00022801"/>
    </source>
</evidence>
<dbReference type="GO" id="GO:0008061">
    <property type="term" value="F:chitin binding"/>
    <property type="evidence" value="ECO:0007669"/>
    <property type="project" value="InterPro"/>
</dbReference>
<keyword evidence="2 4" id="KW-0326">Glycosidase</keyword>
<accession>A0A1J5RQE7</accession>
<dbReference type="GO" id="GO:0005975">
    <property type="term" value="P:carbohydrate metabolic process"/>
    <property type="evidence" value="ECO:0007669"/>
    <property type="project" value="InterPro"/>
</dbReference>
<reference evidence="4" key="1">
    <citation type="submission" date="2016-10" db="EMBL/GenBank/DDBJ databases">
        <title>Sequence of Gallionella enrichment culture.</title>
        <authorList>
            <person name="Poehlein A."/>
            <person name="Muehling M."/>
            <person name="Daniel R."/>
        </authorList>
    </citation>
    <scope>NUCLEOTIDE SEQUENCE</scope>
</reference>
<organism evidence="4">
    <name type="scientific">mine drainage metagenome</name>
    <dbReference type="NCBI Taxonomy" id="410659"/>
    <lineage>
        <taxon>unclassified sequences</taxon>
        <taxon>metagenomes</taxon>
        <taxon>ecological metagenomes</taxon>
    </lineage>
</organism>